<keyword evidence="1" id="KW-0031">Aminopeptidase</keyword>
<dbReference type="EMBL" id="MTLA01000420">
    <property type="protein sequence ID" value="OOP65911.1"/>
    <property type="molecule type" value="Genomic_DNA"/>
</dbReference>
<reference evidence="2 3" key="1">
    <citation type="submission" date="2017-01" db="EMBL/GenBank/DDBJ databases">
        <title>Draft genome sequence of Bacillus oleronius.</title>
        <authorList>
            <person name="Allam M."/>
        </authorList>
    </citation>
    <scope>NUCLEOTIDE SEQUENCE [LARGE SCALE GENOMIC DNA]</scope>
    <source>
        <strain evidence="2 3">DSM 9356</strain>
    </source>
</reference>
<name>A0A8E2I9J4_9BACI</name>
<comment type="caution">
    <text evidence="2">The sequence shown here is derived from an EMBL/GenBank/DDBJ whole genome shotgun (WGS) entry which is preliminary data.</text>
</comment>
<keyword evidence="3" id="KW-1185">Reference proteome</keyword>
<dbReference type="Gene3D" id="6.20.20.10">
    <property type="match status" value="1"/>
</dbReference>
<dbReference type="SUPFAM" id="SSF57938">
    <property type="entry name" value="DnaJ/Hsp40 cysteine-rich domain"/>
    <property type="match status" value="1"/>
</dbReference>
<evidence type="ECO:0000313" key="1">
    <source>
        <dbReference type="EMBL" id="MDH5162647.1"/>
    </source>
</evidence>
<dbReference type="GO" id="GO:0004177">
    <property type="term" value="F:aminopeptidase activity"/>
    <property type="evidence" value="ECO:0007669"/>
    <property type="project" value="UniProtKB-KW"/>
</dbReference>
<dbReference type="Proteomes" id="UP001159179">
    <property type="component" value="Unassembled WGS sequence"/>
</dbReference>
<protein>
    <submittedName>
        <fullName evidence="1">Methionine aminopeptidase</fullName>
    </submittedName>
</protein>
<dbReference type="InterPro" id="IPR036410">
    <property type="entry name" value="HSP_DnaJ_Cys-rich_dom_sf"/>
</dbReference>
<sequence>MGLLQSFSNWRNERHEKFLNEMEESGKCPDCRGRGFTLPYSAYVAGYECPSCNGSGLFSDWEAFND</sequence>
<proteinExistence type="predicted"/>
<evidence type="ECO:0000313" key="3">
    <source>
        <dbReference type="Proteomes" id="UP000189761"/>
    </source>
</evidence>
<accession>A0A8E2I9J4</accession>
<keyword evidence="1" id="KW-0378">Hydrolase</keyword>
<reference evidence="1" key="2">
    <citation type="submission" date="2023-03" db="EMBL/GenBank/DDBJ databases">
        <title>Bacterial isolates from washroom surfaces on a university campus.</title>
        <authorList>
            <person name="Holman D.B."/>
            <person name="Gzyl K.E."/>
            <person name="Taheri A.E."/>
        </authorList>
    </citation>
    <scope>NUCLEOTIDE SEQUENCE</scope>
    <source>
        <strain evidence="1">RD03</strain>
    </source>
</reference>
<dbReference type="EMBL" id="JAROYP010000010">
    <property type="protein sequence ID" value="MDH5162647.1"/>
    <property type="molecule type" value="Genomic_DNA"/>
</dbReference>
<dbReference type="AlphaFoldDB" id="A0A8E2I9J4"/>
<dbReference type="RefSeq" id="WP_078111362.1">
    <property type="nucleotide sequence ID" value="NZ_CP065424.1"/>
</dbReference>
<keyword evidence="1" id="KW-0645">Protease</keyword>
<evidence type="ECO:0000313" key="2">
    <source>
        <dbReference type="EMBL" id="OOP65911.1"/>
    </source>
</evidence>
<gene>
    <name evidence="2" type="ORF">BWZ43_23720</name>
    <name evidence="1" type="ORF">P5X88_17070</name>
</gene>
<dbReference type="Proteomes" id="UP000189761">
    <property type="component" value="Unassembled WGS sequence"/>
</dbReference>
<organism evidence="2 3">
    <name type="scientific">Heyndrickxia oleronia</name>
    <dbReference type="NCBI Taxonomy" id="38875"/>
    <lineage>
        <taxon>Bacteria</taxon>
        <taxon>Bacillati</taxon>
        <taxon>Bacillota</taxon>
        <taxon>Bacilli</taxon>
        <taxon>Bacillales</taxon>
        <taxon>Bacillaceae</taxon>
        <taxon>Heyndrickxia</taxon>
    </lineage>
</organism>